<dbReference type="InterPro" id="IPR021473">
    <property type="entry name" value="DUF3126"/>
</dbReference>
<sequence>MAENPRSGRAAARSVVCRIAWVMLRLHESVSGMRILRRAALADSRAAVCGARVACPPAIWQAAVIPAPRLARPCAAPPNKKVDGVNKTEIAKLQGYLRRKFANANIRVVAMKTGDSAEVFIGDESIGVLADDKEDGDDSFTFRMAILDIDLEEDA</sequence>
<dbReference type="Pfam" id="PF11324">
    <property type="entry name" value="DUF3126"/>
    <property type="match status" value="1"/>
</dbReference>
<gene>
    <name evidence="1" type="ORF">SAMN04488125_102378</name>
</gene>
<accession>A0A1I4AFP7</accession>
<evidence type="ECO:0008006" key="3">
    <source>
        <dbReference type="Google" id="ProtNLM"/>
    </source>
</evidence>
<dbReference type="STRING" id="414703.SAMN04488125_102378"/>
<dbReference type="EMBL" id="FOSV01000002">
    <property type="protein sequence ID" value="SFK55238.1"/>
    <property type="molecule type" value="Genomic_DNA"/>
</dbReference>
<dbReference type="Proteomes" id="UP000198804">
    <property type="component" value="Unassembled WGS sequence"/>
</dbReference>
<evidence type="ECO:0000313" key="2">
    <source>
        <dbReference type="Proteomes" id="UP000198804"/>
    </source>
</evidence>
<proteinExistence type="predicted"/>
<keyword evidence="2" id="KW-1185">Reference proteome</keyword>
<protein>
    <recommendedName>
        <fullName evidence="3">DUF3126 family protein</fullName>
    </recommendedName>
</protein>
<evidence type="ECO:0000313" key="1">
    <source>
        <dbReference type="EMBL" id="SFK55238.1"/>
    </source>
</evidence>
<reference evidence="2" key="1">
    <citation type="submission" date="2016-10" db="EMBL/GenBank/DDBJ databases">
        <authorList>
            <person name="Varghese N."/>
            <person name="Submissions S."/>
        </authorList>
    </citation>
    <scope>NUCLEOTIDE SEQUENCE [LARGE SCALE GENOMIC DNA]</scope>
    <source>
        <strain evidence="2">CGMCC 1.6474</strain>
    </source>
</reference>
<organism evidence="1 2">
    <name type="scientific">Methylorubrum salsuginis</name>
    <dbReference type="NCBI Taxonomy" id="414703"/>
    <lineage>
        <taxon>Bacteria</taxon>
        <taxon>Pseudomonadati</taxon>
        <taxon>Pseudomonadota</taxon>
        <taxon>Alphaproteobacteria</taxon>
        <taxon>Hyphomicrobiales</taxon>
        <taxon>Methylobacteriaceae</taxon>
        <taxon>Methylorubrum</taxon>
    </lineage>
</organism>
<dbReference type="AlphaFoldDB" id="A0A1I4AFP7"/>
<name>A0A1I4AFP7_9HYPH</name>